<dbReference type="SMART" id="SM00355">
    <property type="entry name" value="ZnF_C2H2"/>
    <property type="match status" value="5"/>
</dbReference>
<protein>
    <recommendedName>
        <fullName evidence="12">C2H2-type domain-containing protein</fullName>
    </recommendedName>
</protein>
<dbReference type="Proteomes" id="UP000018467">
    <property type="component" value="Unassembled WGS sequence"/>
</dbReference>
<evidence type="ECO:0000256" key="7">
    <source>
        <dbReference type="ARBA" id="ARBA00023125"/>
    </source>
</evidence>
<dbReference type="PANTHER" id="PTHR24399">
    <property type="entry name" value="ZINC FINGER AND BTB DOMAIN-CONTAINING"/>
    <property type="match status" value="1"/>
</dbReference>
<keyword evidence="5" id="KW-0862">Zinc</keyword>
<dbReference type="AlphaFoldDB" id="A0A3B1ID21"/>
<feature type="region of interest" description="Disordered" evidence="11">
    <location>
        <begin position="1"/>
        <end position="97"/>
    </location>
</feature>
<dbReference type="GO" id="GO:0000978">
    <property type="term" value="F:RNA polymerase II cis-regulatory region sequence-specific DNA binding"/>
    <property type="evidence" value="ECO:0007669"/>
    <property type="project" value="TreeGrafter"/>
</dbReference>
<evidence type="ECO:0000256" key="8">
    <source>
        <dbReference type="ARBA" id="ARBA00023163"/>
    </source>
</evidence>
<reference evidence="13" key="4">
    <citation type="submission" date="2025-09" db="UniProtKB">
        <authorList>
            <consortium name="Ensembl"/>
        </authorList>
    </citation>
    <scope>IDENTIFICATION</scope>
</reference>
<evidence type="ECO:0000256" key="11">
    <source>
        <dbReference type="SAM" id="MobiDB-lite"/>
    </source>
</evidence>
<keyword evidence="3" id="KW-0677">Repeat</keyword>
<dbReference type="Bgee" id="ENSAMXG00000036071">
    <property type="expression patterns" value="Expressed in brain and 14 other cell types or tissues"/>
</dbReference>
<feature type="domain" description="C2H2-type" evidence="12">
    <location>
        <begin position="320"/>
        <end position="347"/>
    </location>
</feature>
<reference evidence="14" key="2">
    <citation type="journal article" date="2014" name="Nat. Commun.">
        <title>The cavefish genome reveals candidate genes for eye loss.</title>
        <authorList>
            <person name="McGaugh S.E."/>
            <person name="Gross J.B."/>
            <person name="Aken B."/>
            <person name="Blin M."/>
            <person name="Borowsky R."/>
            <person name="Chalopin D."/>
            <person name="Hinaux H."/>
            <person name="Jeffery W.R."/>
            <person name="Keene A."/>
            <person name="Ma L."/>
            <person name="Minx P."/>
            <person name="Murphy D."/>
            <person name="O'Quin K.E."/>
            <person name="Retaux S."/>
            <person name="Rohner N."/>
            <person name="Searle S.M."/>
            <person name="Stahl B.A."/>
            <person name="Tabin C."/>
            <person name="Volff J.N."/>
            <person name="Yoshizawa M."/>
            <person name="Warren W.C."/>
        </authorList>
    </citation>
    <scope>NUCLEOTIDE SEQUENCE [LARGE SCALE GENOMIC DNA]</scope>
    <source>
        <strain evidence="14">female</strain>
    </source>
</reference>
<dbReference type="InterPro" id="IPR013087">
    <property type="entry name" value="Znf_C2H2_type"/>
</dbReference>
<keyword evidence="6" id="KW-0805">Transcription regulation</keyword>
<evidence type="ECO:0000256" key="4">
    <source>
        <dbReference type="ARBA" id="ARBA00022771"/>
    </source>
</evidence>
<keyword evidence="4 10" id="KW-0863">Zinc-finger</keyword>
<keyword evidence="2" id="KW-0479">Metal-binding</keyword>
<dbReference type="Pfam" id="PF00096">
    <property type="entry name" value="zf-C2H2"/>
    <property type="match status" value="4"/>
</dbReference>
<evidence type="ECO:0000313" key="14">
    <source>
        <dbReference type="Proteomes" id="UP000018467"/>
    </source>
</evidence>
<dbReference type="InParanoid" id="A0A3B1ID21"/>
<feature type="compositionally biased region" description="Low complexity" evidence="11">
    <location>
        <begin position="15"/>
        <end position="66"/>
    </location>
</feature>
<evidence type="ECO:0000256" key="6">
    <source>
        <dbReference type="ARBA" id="ARBA00023015"/>
    </source>
</evidence>
<dbReference type="Gene3D" id="3.30.160.60">
    <property type="entry name" value="Classic Zinc Finger"/>
    <property type="match status" value="4"/>
</dbReference>
<proteinExistence type="predicted"/>
<reference evidence="14" key="1">
    <citation type="submission" date="2013-03" db="EMBL/GenBank/DDBJ databases">
        <authorList>
            <person name="Jeffery W."/>
            <person name="Warren W."/>
            <person name="Wilson R.K."/>
        </authorList>
    </citation>
    <scope>NUCLEOTIDE SEQUENCE</scope>
    <source>
        <strain evidence="14">female</strain>
    </source>
</reference>
<dbReference type="FunFam" id="3.30.160.60:FF:001498">
    <property type="entry name" value="Zinc finger protein 404"/>
    <property type="match status" value="1"/>
</dbReference>
<dbReference type="PROSITE" id="PS00028">
    <property type="entry name" value="ZINC_FINGER_C2H2_1"/>
    <property type="match status" value="5"/>
</dbReference>
<dbReference type="Pfam" id="PF13894">
    <property type="entry name" value="zf-C2H2_4"/>
    <property type="match status" value="1"/>
</dbReference>
<dbReference type="GO" id="GO:0045596">
    <property type="term" value="P:negative regulation of cell differentiation"/>
    <property type="evidence" value="ECO:0007669"/>
    <property type="project" value="UniProtKB-ARBA"/>
</dbReference>
<evidence type="ECO:0000256" key="1">
    <source>
        <dbReference type="ARBA" id="ARBA00004123"/>
    </source>
</evidence>
<keyword evidence="7" id="KW-0238">DNA-binding</keyword>
<evidence type="ECO:0000256" key="2">
    <source>
        <dbReference type="ARBA" id="ARBA00022723"/>
    </source>
</evidence>
<evidence type="ECO:0000259" key="12">
    <source>
        <dbReference type="PROSITE" id="PS50157"/>
    </source>
</evidence>
<feature type="domain" description="C2H2-type" evidence="12">
    <location>
        <begin position="105"/>
        <end position="132"/>
    </location>
</feature>
<evidence type="ECO:0000256" key="3">
    <source>
        <dbReference type="ARBA" id="ARBA00022737"/>
    </source>
</evidence>
<keyword evidence="9" id="KW-0539">Nucleus</keyword>
<organism evidence="13 14">
    <name type="scientific">Astyanax mexicanus</name>
    <name type="common">Blind cave fish</name>
    <name type="synonym">Astyanax fasciatus mexicanus</name>
    <dbReference type="NCBI Taxonomy" id="7994"/>
    <lineage>
        <taxon>Eukaryota</taxon>
        <taxon>Metazoa</taxon>
        <taxon>Chordata</taxon>
        <taxon>Craniata</taxon>
        <taxon>Vertebrata</taxon>
        <taxon>Euteleostomi</taxon>
        <taxon>Actinopterygii</taxon>
        <taxon>Neopterygii</taxon>
        <taxon>Teleostei</taxon>
        <taxon>Ostariophysi</taxon>
        <taxon>Characiformes</taxon>
        <taxon>Characoidei</taxon>
        <taxon>Acestrorhamphidae</taxon>
        <taxon>Acestrorhamphinae</taxon>
        <taxon>Astyanax</taxon>
    </lineage>
</organism>
<reference evidence="13" key="3">
    <citation type="submission" date="2025-08" db="UniProtKB">
        <authorList>
            <consortium name="Ensembl"/>
        </authorList>
    </citation>
    <scope>IDENTIFICATION</scope>
</reference>
<dbReference type="PANTHER" id="PTHR24399:SF70">
    <property type="entry name" value="C2H2-TYPE DOMAIN-CONTAINING PROTEIN"/>
    <property type="match status" value="1"/>
</dbReference>
<dbReference type="FunFam" id="3.30.160.60:FF:000912">
    <property type="entry name" value="Zinc finger protein 660"/>
    <property type="match status" value="1"/>
</dbReference>
<evidence type="ECO:0000256" key="5">
    <source>
        <dbReference type="ARBA" id="ARBA00022833"/>
    </source>
</evidence>
<feature type="domain" description="C2H2-type" evidence="12">
    <location>
        <begin position="292"/>
        <end position="319"/>
    </location>
</feature>
<keyword evidence="14" id="KW-1185">Reference proteome</keyword>
<evidence type="ECO:0000256" key="10">
    <source>
        <dbReference type="PROSITE-ProRule" id="PRU00042"/>
    </source>
</evidence>
<dbReference type="SUPFAM" id="SSF57667">
    <property type="entry name" value="beta-beta-alpha zinc fingers"/>
    <property type="match status" value="2"/>
</dbReference>
<dbReference type="GO" id="GO:0005654">
    <property type="term" value="C:nucleoplasm"/>
    <property type="evidence" value="ECO:0007669"/>
    <property type="project" value="TreeGrafter"/>
</dbReference>
<evidence type="ECO:0000256" key="9">
    <source>
        <dbReference type="ARBA" id="ARBA00023242"/>
    </source>
</evidence>
<keyword evidence="8" id="KW-0804">Transcription</keyword>
<feature type="domain" description="C2H2-type" evidence="12">
    <location>
        <begin position="161"/>
        <end position="188"/>
    </location>
</feature>
<dbReference type="GO" id="GO:0001227">
    <property type="term" value="F:DNA-binding transcription repressor activity, RNA polymerase II-specific"/>
    <property type="evidence" value="ECO:0007669"/>
    <property type="project" value="TreeGrafter"/>
</dbReference>
<comment type="subcellular location">
    <subcellularLocation>
        <location evidence="1">Nucleus</location>
    </subcellularLocation>
</comment>
<dbReference type="PROSITE" id="PS50157">
    <property type="entry name" value="ZINC_FINGER_C2H2_2"/>
    <property type="match status" value="5"/>
</dbReference>
<sequence length="360" mass="41334">MPDEPVTMTEKPVSMPEEPVTMPEEPVTMPEEPVTMPEEPVTMPEEPVPLTEEPVPLTEEPVPMTENLEPMTEESVPMTQEPVPLDDTKKNQPYKTQPKKEKVWVKCPNCPRQYTSKVKMQAHKKVHHRKGEIPCHICGLTFIGQCQMTNHLRVHTGEKPFSCSFCSRCFPNQSQYNKHLLSHTAPDYTCEVCGLKSSQVRKSLLKAHLRCKEPCSNCQPVALPFLNANLENIKLHGMDYLRVFFLDEGLLLLCKSKVSKHIHLLPCLLLDTDLITLIRINDCTVQLRTKPFRCEQCGKRFTQRTRLITHRRIHTGEKPYHCQLCGKMFSRQDNCLRHVRLHSGQSIDATKNVFFLNSVC</sequence>
<dbReference type="GeneTree" id="ENSGT00940000164807"/>
<dbReference type="GO" id="GO:0008270">
    <property type="term" value="F:zinc ion binding"/>
    <property type="evidence" value="ECO:0007669"/>
    <property type="project" value="UniProtKB-KW"/>
</dbReference>
<name>A0A3B1ID21_ASTMX</name>
<dbReference type="Ensembl" id="ENSAMXT00000032786.1">
    <property type="protein sequence ID" value="ENSAMXP00000027808.1"/>
    <property type="gene ID" value="ENSAMXG00000036071.1"/>
</dbReference>
<accession>A0A3B1ID21</accession>
<dbReference type="InterPro" id="IPR036236">
    <property type="entry name" value="Znf_C2H2_sf"/>
</dbReference>
<feature type="domain" description="C2H2-type" evidence="12">
    <location>
        <begin position="133"/>
        <end position="160"/>
    </location>
</feature>
<evidence type="ECO:0000313" key="13">
    <source>
        <dbReference type="Ensembl" id="ENSAMXP00000027808.1"/>
    </source>
</evidence>